<dbReference type="STRING" id="331678.Cphamn1_0869"/>
<dbReference type="HOGENOM" id="CLU_122734_6_0_10"/>
<dbReference type="EMBL" id="CP001101">
    <property type="protein sequence ID" value="ACE03820.1"/>
    <property type="molecule type" value="Genomic_DNA"/>
</dbReference>
<dbReference type="eggNOG" id="COG4679">
    <property type="taxonomic scope" value="Bacteria"/>
</dbReference>
<dbReference type="AlphaFoldDB" id="B3EPE2"/>
<name>B3EPE2_CHLPB</name>
<dbReference type="Pfam" id="PF05973">
    <property type="entry name" value="Gp49"/>
    <property type="match status" value="1"/>
</dbReference>
<dbReference type="OrthoDB" id="573082at2"/>
<evidence type="ECO:0000313" key="1">
    <source>
        <dbReference type="EMBL" id="ACE03820.1"/>
    </source>
</evidence>
<reference evidence="1" key="1">
    <citation type="submission" date="2008-06" db="EMBL/GenBank/DDBJ databases">
        <title>Complete sequence of Chlorobium phaeobacteroides BS1.</title>
        <authorList>
            <consortium name="US DOE Joint Genome Institute"/>
            <person name="Lucas S."/>
            <person name="Copeland A."/>
            <person name="Lapidus A."/>
            <person name="Glavina del Rio T."/>
            <person name="Dalin E."/>
            <person name="Tice H."/>
            <person name="Bruce D."/>
            <person name="Goodwin L."/>
            <person name="Pitluck S."/>
            <person name="Schmutz J."/>
            <person name="Larimer F."/>
            <person name="Land M."/>
            <person name="Hauser L."/>
            <person name="Kyrpides N."/>
            <person name="Ovchinnikova G."/>
            <person name="Li T."/>
            <person name="Liu Z."/>
            <person name="Zhao F."/>
            <person name="Overmann J."/>
            <person name="Bryant D.A."/>
            <person name="Richardson P."/>
        </authorList>
    </citation>
    <scope>NUCLEOTIDE SEQUENCE [LARGE SCALE GENOMIC DNA]</scope>
    <source>
        <strain evidence="1">BS1</strain>
    </source>
</reference>
<organism evidence="1">
    <name type="scientific">Chlorobium phaeobacteroides (strain BS1)</name>
    <dbReference type="NCBI Taxonomy" id="331678"/>
    <lineage>
        <taxon>Bacteria</taxon>
        <taxon>Pseudomonadati</taxon>
        <taxon>Chlorobiota</taxon>
        <taxon>Chlorobiia</taxon>
        <taxon>Chlorobiales</taxon>
        <taxon>Chlorobiaceae</taxon>
        <taxon>Chlorobium/Pelodictyon group</taxon>
        <taxon>Chlorobium</taxon>
    </lineage>
</organism>
<dbReference type="InterPro" id="IPR009241">
    <property type="entry name" value="HigB-like"/>
</dbReference>
<dbReference type="KEGG" id="cpb:Cphamn1_0869"/>
<protein>
    <recommendedName>
        <fullName evidence="2">Phage-related protein</fullName>
    </recommendedName>
</protein>
<evidence type="ECO:0008006" key="2">
    <source>
        <dbReference type="Google" id="ProtNLM"/>
    </source>
</evidence>
<gene>
    <name evidence="1" type="ordered locus">Cphamn1_0869</name>
</gene>
<proteinExistence type="predicted"/>
<sequence length="106" mass="12392">MDYEIEYFHPSIEADIEKWPASIKADYRSISLLIMEYGPQVRMPHTKAMGGGLFEMRPKGRDGIGRAFYCYVKGKKVIILHSFIKKTQKTPLKELRLARKRMQEVQ</sequence>
<accession>B3EPE2</accession>